<feature type="transmembrane region" description="Helical" evidence="2">
    <location>
        <begin position="679"/>
        <end position="700"/>
    </location>
</feature>
<keyword evidence="4" id="KW-1185">Reference proteome</keyword>
<gene>
    <name evidence="3" type="ORF">JY500_06195</name>
</gene>
<evidence type="ECO:0000313" key="4">
    <source>
        <dbReference type="Proteomes" id="UP000663570"/>
    </source>
</evidence>
<keyword evidence="2" id="KW-0472">Membrane</keyword>
<sequence length="1098" mass="120521">MDSSDAKAERSPFQTPALLAALIAALVAAISLTPTPVPDSGRPPALPPSEQAGSIEARMWEDPLASPLKSSASASESSTANDCGQIDSQFHRSVAKGERHMRLFIIANAGGASEDSERRIRARAAVLSALNRWGYEPGDSEHLIGPCRFAALDNQTGFETPVRATIERFQLRKDKELAQRGRGRGDLGPTYAGRADQVSVFWIADAPLRLADTVQEAARRYRLLGTAFDSMVAGDEEGGGARYVTLGPLDRDVTDRVESGMRCRPPGAKNGNGSDEDKSLPACPAEASAALALRHFRSQVTIDADTSPGDPSRHVLEIGPTDDMLANTLVAELERRGLNLMRPSDHTDVIDARRSSEAHRYACLFDHHVALVSEWDTHHARDFRRAFGGHLGQVASQWRAELRRSDAANVHGFAFTRGLDGKGLQSRSGDGNATAPSGTAKSGNKPPDAAYERSTLQSQRDYVRRLVEQIAERDTNLKAVCGRGSVGIRAIGILASDFYDKRMLLQALRARFPQVQFFTTGLDSRMLDHESISAMRNVLVVSRFDLKLAPPVQRFVIPFRDGEQTALFLTTSVALLGNSADRDAVAGWVGRWNALTPRLHEIGLTRAHPLNEYARRESCPQLDVTEAPENLLRCQDIHPPRDHLSGGTLITITVALGLFIVTLYLLGATVWSPNRDGTLLGLCMAIIVLVVVPVVCYGWLRDTAEAWAEEPFAWLDGISIWPSLWLRWCALVLSGWLLWLARKRIGRTLDGVAQRFGLSGVRPPSSRRAWRWRRLLRDTSLTLQRRLRSACIGPHPTHGLVDAHHAWLMFRHAMSPGPQLLIGTLWACLMMGVFALIGLNYPVLPPVRGKIAIALFIAVAAAGTFLLLVLIFLSLSVALRLMVLARQLSANRSDWPQEAVDAAMDALQEQYVDPAVISGAAQDAGNTIAERPGQPGKRRIVKAADPTRLDRLFDHYIDILLIEQISRHNEWLLYFPGIVLSLVLASRWDYFEAWTVDPMALVLFGVFGVCALLTVWIGQSAAKKARRTALRGLDGLAASLRNDEQCLTQLLRHVQRYIGEVDSGIFRASHWNMVRATLLPLASAGGLRAVEVLLGALQ</sequence>
<feature type="transmembrane region" description="Helical" evidence="2">
    <location>
        <begin position="851"/>
        <end position="879"/>
    </location>
</feature>
<feature type="region of interest" description="Disordered" evidence="1">
    <location>
        <begin position="421"/>
        <end position="457"/>
    </location>
</feature>
<proteinExistence type="predicted"/>
<keyword evidence="2" id="KW-1133">Transmembrane helix</keyword>
<feature type="transmembrane region" description="Helical" evidence="2">
    <location>
        <begin position="820"/>
        <end position="839"/>
    </location>
</feature>
<reference evidence="3 4" key="1">
    <citation type="submission" date="2021-02" db="EMBL/GenBank/DDBJ databases">
        <title>Niveibacterium changnyeongensis HC41.</title>
        <authorList>
            <person name="Kang M."/>
        </authorList>
    </citation>
    <scope>NUCLEOTIDE SEQUENCE [LARGE SCALE GENOMIC DNA]</scope>
    <source>
        <strain evidence="3 4">HC41</strain>
    </source>
</reference>
<dbReference type="RefSeq" id="WP_206255543.1">
    <property type="nucleotide sequence ID" value="NZ_CP071060.1"/>
</dbReference>
<evidence type="ECO:0000313" key="3">
    <source>
        <dbReference type="EMBL" id="QSI78223.1"/>
    </source>
</evidence>
<feature type="compositionally biased region" description="Polar residues" evidence="1">
    <location>
        <begin position="425"/>
        <end position="442"/>
    </location>
</feature>
<name>A0ABX7MC06_9RHOO</name>
<evidence type="ECO:0000256" key="2">
    <source>
        <dbReference type="SAM" id="Phobius"/>
    </source>
</evidence>
<dbReference type="EMBL" id="CP071060">
    <property type="protein sequence ID" value="QSI78223.1"/>
    <property type="molecule type" value="Genomic_DNA"/>
</dbReference>
<feature type="transmembrane region" description="Helical" evidence="2">
    <location>
        <begin position="1000"/>
        <end position="1018"/>
    </location>
</feature>
<feature type="transmembrane region" description="Helical" evidence="2">
    <location>
        <begin position="971"/>
        <end position="988"/>
    </location>
</feature>
<accession>A0ABX7MC06</accession>
<feature type="transmembrane region" description="Helical" evidence="2">
    <location>
        <begin position="644"/>
        <end position="667"/>
    </location>
</feature>
<protein>
    <submittedName>
        <fullName evidence="3">Uncharacterized protein</fullName>
    </submittedName>
</protein>
<dbReference type="Proteomes" id="UP000663570">
    <property type="component" value="Chromosome"/>
</dbReference>
<feature type="transmembrane region" description="Helical" evidence="2">
    <location>
        <begin position="720"/>
        <end position="741"/>
    </location>
</feature>
<evidence type="ECO:0000256" key="1">
    <source>
        <dbReference type="SAM" id="MobiDB-lite"/>
    </source>
</evidence>
<organism evidence="3 4">
    <name type="scientific">Niveibacterium microcysteis</name>
    <dbReference type="NCBI Taxonomy" id="2811415"/>
    <lineage>
        <taxon>Bacteria</taxon>
        <taxon>Pseudomonadati</taxon>
        <taxon>Pseudomonadota</taxon>
        <taxon>Betaproteobacteria</taxon>
        <taxon>Rhodocyclales</taxon>
        <taxon>Rhodocyclaceae</taxon>
        <taxon>Niveibacterium</taxon>
    </lineage>
</organism>
<feature type="compositionally biased region" description="Low complexity" evidence="1">
    <location>
        <begin position="66"/>
        <end position="80"/>
    </location>
</feature>
<feature type="region of interest" description="Disordered" evidence="1">
    <location>
        <begin position="66"/>
        <end position="86"/>
    </location>
</feature>
<keyword evidence="2" id="KW-0812">Transmembrane</keyword>